<proteinExistence type="predicted"/>
<sequence>MEILKGVTPPTKDLRRRKVTAASQTLRLRLRVSFHIWSEQPARGSHRASCGAPVGVFVDIASACRYTL</sequence>
<comment type="caution">
    <text evidence="1">The sequence shown here is derived from an EMBL/GenBank/DDBJ whole genome shotgun (WGS) entry which is preliminary data.</text>
</comment>
<dbReference type="AlphaFoldDB" id="X0V8P0"/>
<name>X0V8P0_9ZZZZ</name>
<gene>
    <name evidence="1" type="ORF">S01H1_55804</name>
</gene>
<protein>
    <submittedName>
        <fullName evidence="1">Uncharacterized protein</fullName>
    </submittedName>
</protein>
<organism evidence="1">
    <name type="scientific">marine sediment metagenome</name>
    <dbReference type="NCBI Taxonomy" id="412755"/>
    <lineage>
        <taxon>unclassified sequences</taxon>
        <taxon>metagenomes</taxon>
        <taxon>ecological metagenomes</taxon>
    </lineage>
</organism>
<accession>X0V8P0</accession>
<dbReference type="EMBL" id="BARS01036290">
    <property type="protein sequence ID" value="GAG14519.1"/>
    <property type="molecule type" value="Genomic_DNA"/>
</dbReference>
<evidence type="ECO:0000313" key="1">
    <source>
        <dbReference type="EMBL" id="GAG14519.1"/>
    </source>
</evidence>
<reference evidence="1" key="1">
    <citation type="journal article" date="2014" name="Front. Microbiol.">
        <title>High frequency of phylogenetically diverse reductive dehalogenase-homologous genes in deep subseafloor sedimentary metagenomes.</title>
        <authorList>
            <person name="Kawai M."/>
            <person name="Futagami T."/>
            <person name="Toyoda A."/>
            <person name="Takaki Y."/>
            <person name="Nishi S."/>
            <person name="Hori S."/>
            <person name="Arai W."/>
            <person name="Tsubouchi T."/>
            <person name="Morono Y."/>
            <person name="Uchiyama I."/>
            <person name="Ito T."/>
            <person name="Fujiyama A."/>
            <person name="Inagaki F."/>
            <person name="Takami H."/>
        </authorList>
    </citation>
    <scope>NUCLEOTIDE SEQUENCE</scope>
    <source>
        <strain evidence="1">Expedition CK06-06</strain>
    </source>
</reference>